<gene>
    <name evidence="2" type="ORF">ATEIFO6365_0004017000</name>
</gene>
<sequence>MSSPKIVVITGANTGIGYETVKALVQSDQAYRIFVGSRSVEKGEAAIETLHKEFPQSTSTLEVLQVDVSTDESIQDAFETVKAKTEYIDVLINNAGAAFDGQIGLRDCFNQAYNINVSGAHVMTYIFMPLLLKSADPRLLFIAGLSQMSVASQQYFPTPPQPAGWPKHIDFETIGYRCSKTALNMLMIDYNHKLKADGVKVWCVAPGFLATNLGGIGPEYLKSVGAGADPSIGGTFIASVVEGARDEDVGKIIRREGIVPF</sequence>
<comment type="caution">
    <text evidence="2">The sequence shown here is derived from an EMBL/GenBank/DDBJ whole genome shotgun (WGS) entry which is preliminary data.</text>
</comment>
<evidence type="ECO:0000313" key="2">
    <source>
        <dbReference type="EMBL" id="GFF15051.1"/>
    </source>
</evidence>
<dbReference type="PRINTS" id="PR00081">
    <property type="entry name" value="GDHRDH"/>
</dbReference>
<comment type="similarity">
    <text evidence="1">Belongs to the short-chain dehydrogenases/reductases (SDR) family.</text>
</comment>
<dbReference type="GO" id="GO:0005737">
    <property type="term" value="C:cytoplasm"/>
    <property type="evidence" value="ECO:0007669"/>
    <property type="project" value="TreeGrafter"/>
</dbReference>
<dbReference type="PANTHER" id="PTHR43544:SF32">
    <property type="entry name" value="CHAIN DEHYDROGENASE, PUTATIVE (AFU_ORTHOLOGUE AFUA_5G01530)-RELATED"/>
    <property type="match status" value="1"/>
</dbReference>
<dbReference type="GO" id="GO:0016491">
    <property type="term" value="F:oxidoreductase activity"/>
    <property type="evidence" value="ECO:0007669"/>
    <property type="project" value="TreeGrafter"/>
</dbReference>
<organism evidence="2 3">
    <name type="scientific">Aspergillus terreus</name>
    <dbReference type="NCBI Taxonomy" id="33178"/>
    <lineage>
        <taxon>Eukaryota</taxon>
        <taxon>Fungi</taxon>
        <taxon>Dikarya</taxon>
        <taxon>Ascomycota</taxon>
        <taxon>Pezizomycotina</taxon>
        <taxon>Eurotiomycetes</taxon>
        <taxon>Eurotiomycetidae</taxon>
        <taxon>Eurotiales</taxon>
        <taxon>Aspergillaceae</taxon>
        <taxon>Aspergillus</taxon>
        <taxon>Aspergillus subgen. Circumdati</taxon>
    </lineage>
</organism>
<accession>A0A5M3YNK4</accession>
<reference evidence="2 3" key="1">
    <citation type="submission" date="2020-01" db="EMBL/GenBank/DDBJ databases">
        <title>Aspergillus terreus IFO 6365 whole genome shotgun sequence.</title>
        <authorList>
            <person name="Kanamasa S."/>
            <person name="Takahashi H."/>
        </authorList>
    </citation>
    <scope>NUCLEOTIDE SEQUENCE [LARGE SCALE GENOMIC DNA]</scope>
    <source>
        <strain evidence="2 3">IFO 6365</strain>
    </source>
</reference>
<dbReference type="Proteomes" id="UP000452235">
    <property type="component" value="Unassembled WGS sequence"/>
</dbReference>
<protein>
    <submittedName>
        <fullName evidence="2">NAD(P)-binding protein</fullName>
    </submittedName>
</protein>
<dbReference type="SUPFAM" id="SSF51735">
    <property type="entry name" value="NAD(P)-binding Rossmann-fold domains"/>
    <property type="match status" value="1"/>
</dbReference>
<dbReference type="AlphaFoldDB" id="A0A5M3YNK4"/>
<evidence type="ECO:0000313" key="3">
    <source>
        <dbReference type="Proteomes" id="UP000452235"/>
    </source>
</evidence>
<dbReference type="Gene3D" id="3.40.50.720">
    <property type="entry name" value="NAD(P)-binding Rossmann-like Domain"/>
    <property type="match status" value="1"/>
</dbReference>
<proteinExistence type="inferred from homology"/>
<name>A0A5M3YNK4_ASPTE</name>
<dbReference type="OrthoDB" id="1933717at2759"/>
<keyword evidence="3" id="KW-1185">Reference proteome</keyword>
<dbReference type="VEuPathDB" id="FungiDB:ATEG_09326"/>
<dbReference type="InterPro" id="IPR051468">
    <property type="entry name" value="Fungal_SecMetab_SDRs"/>
</dbReference>
<dbReference type="GO" id="GO:0019748">
    <property type="term" value="P:secondary metabolic process"/>
    <property type="evidence" value="ECO:0007669"/>
    <property type="project" value="TreeGrafter"/>
</dbReference>
<dbReference type="PANTHER" id="PTHR43544">
    <property type="entry name" value="SHORT-CHAIN DEHYDROGENASE/REDUCTASE"/>
    <property type="match status" value="1"/>
</dbReference>
<evidence type="ECO:0000256" key="1">
    <source>
        <dbReference type="ARBA" id="ARBA00006484"/>
    </source>
</evidence>
<dbReference type="Pfam" id="PF00106">
    <property type="entry name" value="adh_short"/>
    <property type="match status" value="1"/>
</dbReference>
<dbReference type="InterPro" id="IPR002347">
    <property type="entry name" value="SDR_fam"/>
</dbReference>
<dbReference type="InterPro" id="IPR036291">
    <property type="entry name" value="NAD(P)-bd_dom_sf"/>
</dbReference>
<dbReference type="EMBL" id="BLJY01000004">
    <property type="protein sequence ID" value="GFF15051.1"/>
    <property type="molecule type" value="Genomic_DNA"/>
</dbReference>